<evidence type="ECO:0000313" key="3">
    <source>
        <dbReference type="Proteomes" id="UP001221686"/>
    </source>
</evidence>
<keyword evidence="1" id="KW-1133">Transmembrane helix</keyword>
<organism evidence="2 3">
    <name type="scientific">Nannocystis bainbridge</name>
    <dbReference type="NCBI Taxonomy" id="2995303"/>
    <lineage>
        <taxon>Bacteria</taxon>
        <taxon>Pseudomonadati</taxon>
        <taxon>Myxococcota</taxon>
        <taxon>Polyangia</taxon>
        <taxon>Nannocystales</taxon>
        <taxon>Nannocystaceae</taxon>
        <taxon>Nannocystis</taxon>
    </lineage>
</organism>
<accession>A0ABT5EDD9</accession>
<feature type="transmembrane region" description="Helical" evidence="1">
    <location>
        <begin position="21"/>
        <end position="41"/>
    </location>
</feature>
<dbReference type="RefSeq" id="WP_272092004.1">
    <property type="nucleotide sequence ID" value="NZ_JAQNDL010000005.1"/>
</dbReference>
<protein>
    <recommendedName>
        <fullName evidence="4">PH domain-containing protein</fullName>
    </recommendedName>
</protein>
<comment type="caution">
    <text evidence="2">The sequence shown here is derived from an EMBL/GenBank/DDBJ whole genome shotgun (WGS) entry which is preliminary data.</text>
</comment>
<dbReference type="Proteomes" id="UP001221686">
    <property type="component" value="Unassembled WGS sequence"/>
</dbReference>
<sequence>MNFSARLAPHRSTWAIVRLTWAPLFVTMAVVLGASALRSAAPTAADGFAFLAGPLFIAAVVYVVFTWKRGPMLTIEGGTLSLGERRIAVAEVQASVEQHVFKVSSRYIRGTFWHPLLALRLPDGSTVRIVCPLGGGGEASGRKPSPAPDYNLEPAPWNELAALLGASGR</sequence>
<keyword evidence="3" id="KW-1185">Reference proteome</keyword>
<keyword evidence="1" id="KW-0472">Membrane</keyword>
<feature type="transmembrane region" description="Helical" evidence="1">
    <location>
        <begin position="47"/>
        <end position="65"/>
    </location>
</feature>
<reference evidence="2 3" key="1">
    <citation type="submission" date="2022-11" db="EMBL/GenBank/DDBJ databases">
        <title>Minimal conservation of predation-associated metabolite biosynthetic gene clusters underscores biosynthetic potential of Myxococcota including descriptions for ten novel species: Archangium lansinium sp. nov., Myxococcus landrumus sp. nov., Nannocystis bai.</title>
        <authorList>
            <person name="Ahearne A."/>
            <person name="Stevens C."/>
            <person name="Dowd S."/>
        </authorList>
    </citation>
    <scope>NUCLEOTIDE SEQUENCE [LARGE SCALE GENOMIC DNA]</scope>
    <source>
        <strain evidence="2 3">BB15-2</strain>
    </source>
</reference>
<evidence type="ECO:0000313" key="2">
    <source>
        <dbReference type="EMBL" id="MDC0723463.1"/>
    </source>
</evidence>
<proteinExistence type="predicted"/>
<gene>
    <name evidence="2" type="ORF">POL25_41665</name>
</gene>
<name>A0ABT5EDD9_9BACT</name>
<evidence type="ECO:0008006" key="4">
    <source>
        <dbReference type="Google" id="ProtNLM"/>
    </source>
</evidence>
<dbReference type="EMBL" id="JAQNDL010000005">
    <property type="protein sequence ID" value="MDC0723463.1"/>
    <property type="molecule type" value="Genomic_DNA"/>
</dbReference>
<keyword evidence="1" id="KW-0812">Transmembrane</keyword>
<evidence type="ECO:0000256" key="1">
    <source>
        <dbReference type="SAM" id="Phobius"/>
    </source>
</evidence>